<evidence type="ECO:0000256" key="1">
    <source>
        <dbReference type="ARBA" id="ARBA00008226"/>
    </source>
</evidence>
<keyword evidence="2" id="KW-0436">Ligase</keyword>
<evidence type="ECO:0000259" key="7">
    <source>
        <dbReference type="PROSITE" id="PS51447"/>
    </source>
</evidence>
<gene>
    <name evidence="8" type="ORF">Kpho02_32650</name>
</gene>
<dbReference type="EMBL" id="BSSA01000009">
    <property type="protein sequence ID" value="GLW70966.1"/>
    <property type="molecule type" value="Genomic_DNA"/>
</dbReference>
<comment type="caution">
    <text evidence="8">The sequence shown here is derived from an EMBL/GenBank/DDBJ whole genome shotgun (WGS) entry which is preliminary data.</text>
</comment>
<dbReference type="SMART" id="SM00896">
    <property type="entry name" value="FDX-ACB"/>
    <property type="match status" value="1"/>
</dbReference>
<dbReference type="InterPro" id="IPR005121">
    <property type="entry name" value="Fdx_antiC-bd"/>
</dbReference>
<dbReference type="InterPro" id="IPR045864">
    <property type="entry name" value="aa-tRNA-synth_II/BPL/LPL"/>
</dbReference>
<proteinExistence type="inferred from homology"/>
<keyword evidence="6" id="KW-0030">Aminoacyl-tRNA synthetase</keyword>
<dbReference type="InterPro" id="IPR036690">
    <property type="entry name" value="Fdx_antiC-bd_sf"/>
</dbReference>
<feature type="domain" description="FDX-ACB" evidence="7">
    <location>
        <begin position="286"/>
        <end position="397"/>
    </location>
</feature>
<dbReference type="Proteomes" id="UP001165041">
    <property type="component" value="Unassembled WGS sequence"/>
</dbReference>
<dbReference type="SUPFAM" id="SSF55681">
    <property type="entry name" value="Class II aaRS and biotin synthetases"/>
    <property type="match status" value="1"/>
</dbReference>
<protein>
    <recommendedName>
        <fullName evidence="7">FDX-ACB domain-containing protein</fullName>
    </recommendedName>
</protein>
<dbReference type="RefSeq" id="WP_285736768.1">
    <property type="nucleotide sequence ID" value="NZ_BSSA01000009.1"/>
</dbReference>
<dbReference type="PROSITE" id="PS51447">
    <property type="entry name" value="FDX_ACB"/>
    <property type="match status" value="1"/>
</dbReference>
<evidence type="ECO:0000256" key="3">
    <source>
        <dbReference type="ARBA" id="ARBA00022741"/>
    </source>
</evidence>
<dbReference type="GO" id="GO:0043039">
    <property type="term" value="P:tRNA aminoacylation"/>
    <property type="evidence" value="ECO:0007669"/>
    <property type="project" value="InterPro"/>
</dbReference>
<keyword evidence="5" id="KW-0648">Protein biosynthesis</keyword>
<evidence type="ECO:0000256" key="2">
    <source>
        <dbReference type="ARBA" id="ARBA00022598"/>
    </source>
</evidence>
<evidence type="ECO:0000313" key="8">
    <source>
        <dbReference type="EMBL" id="GLW70966.1"/>
    </source>
</evidence>
<comment type="similarity">
    <text evidence="1">Belongs to the class-II aminoacyl-tRNA synthetase family.</text>
</comment>
<dbReference type="Pfam" id="PF01409">
    <property type="entry name" value="tRNA-synt_2d"/>
    <property type="match status" value="1"/>
</dbReference>
<dbReference type="Gene3D" id="3.30.70.380">
    <property type="entry name" value="Ferrodoxin-fold anticodon-binding domain"/>
    <property type="match status" value="1"/>
</dbReference>
<sequence length="397" mass="42448">MSVHPAGGTAVRPLSPEQLARDLAVRDLTDPAAGPHALQLLVERAVRALTEHWGCPVQVHRGERVVTVADNYDHLNYRGDDITRDARYTRYVDERRMLRSHSSALVPGALRALAARAAAGEAPEAVLLACPGLVYRRDSIDRLHSGTPHQLDLWYLTRRPTPAGTDDLTGMLAALVGALLPGAAHRTEERVHPYTLAGRQLDVAAGAVDGAGDGGEWVEVAECGLAHPEVLAGAGLGPEWSGLALGMGLDRVLMLRKGVPDIRLLRSADPAVAVQLTDLAPYRPVSALPAVRRDLSVAVDGADLAEDLGDRVRDALGADADCVETVEVLSSTPCRDLPPQALARLGGRPEQYNLLVKVVLRDLHRTLTDADANALRDRVYAALHQGTVHQWASPAAP</sequence>
<dbReference type="SUPFAM" id="SSF54991">
    <property type="entry name" value="Anticodon-binding domain of PheRS"/>
    <property type="match status" value="1"/>
</dbReference>
<evidence type="ECO:0000313" key="9">
    <source>
        <dbReference type="Proteomes" id="UP001165041"/>
    </source>
</evidence>
<evidence type="ECO:0000256" key="6">
    <source>
        <dbReference type="ARBA" id="ARBA00023146"/>
    </source>
</evidence>
<reference evidence="8" key="1">
    <citation type="submission" date="2023-02" db="EMBL/GenBank/DDBJ databases">
        <title>Kitasatospora phosalacinea NBRC 14627.</title>
        <authorList>
            <person name="Ichikawa N."/>
            <person name="Sato H."/>
            <person name="Tonouchi N."/>
        </authorList>
    </citation>
    <scope>NUCLEOTIDE SEQUENCE</scope>
    <source>
        <strain evidence="8">NBRC 14627</strain>
    </source>
</reference>
<dbReference type="GO" id="GO:0006412">
    <property type="term" value="P:translation"/>
    <property type="evidence" value="ECO:0007669"/>
    <property type="project" value="UniProtKB-KW"/>
</dbReference>
<dbReference type="InterPro" id="IPR002319">
    <property type="entry name" value="Phenylalanyl-tRNA_Synthase"/>
</dbReference>
<dbReference type="GO" id="GO:0005524">
    <property type="term" value="F:ATP binding"/>
    <property type="evidence" value="ECO:0007669"/>
    <property type="project" value="UniProtKB-KW"/>
</dbReference>
<dbReference type="GO" id="GO:0004812">
    <property type="term" value="F:aminoacyl-tRNA ligase activity"/>
    <property type="evidence" value="ECO:0007669"/>
    <property type="project" value="UniProtKB-KW"/>
</dbReference>
<name>A0A9W6V0S8_9ACTN</name>
<dbReference type="Gene3D" id="3.30.930.10">
    <property type="entry name" value="Bira Bifunctional Protein, Domain 2"/>
    <property type="match status" value="1"/>
</dbReference>
<evidence type="ECO:0000256" key="5">
    <source>
        <dbReference type="ARBA" id="ARBA00022917"/>
    </source>
</evidence>
<keyword evidence="4" id="KW-0067">ATP-binding</keyword>
<accession>A0A9W6V0S8</accession>
<dbReference type="GO" id="GO:0000049">
    <property type="term" value="F:tRNA binding"/>
    <property type="evidence" value="ECO:0007669"/>
    <property type="project" value="InterPro"/>
</dbReference>
<dbReference type="AlphaFoldDB" id="A0A9W6V0S8"/>
<organism evidence="8 9">
    <name type="scientific">Kitasatospora phosalacinea</name>
    <dbReference type="NCBI Taxonomy" id="2065"/>
    <lineage>
        <taxon>Bacteria</taxon>
        <taxon>Bacillati</taxon>
        <taxon>Actinomycetota</taxon>
        <taxon>Actinomycetes</taxon>
        <taxon>Kitasatosporales</taxon>
        <taxon>Streptomycetaceae</taxon>
        <taxon>Kitasatospora</taxon>
    </lineage>
</organism>
<keyword evidence="3" id="KW-0547">Nucleotide-binding</keyword>
<evidence type="ECO:0000256" key="4">
    <source>
        <dbReference type="ARBA" id="ARBA00022840"/>
    </source>
</evidence>